<protein>
    <recommendedName>
        <fullName evidence="4">Helicase ATP-binding domain-containing protein</fullName>
    </recommendedName>
</protein>
<feature type="region of interest" description="Disordered" evidence="1">
    <location>
        <begin position="1191"/>
        <end position="1214"/>
    </location>
</feature>
<keyword evidence="3" id="KW-1185">Reference proteome</keyword>
<dbReference type="GeneID" id="29559137"/>
<evidence type="ECO:0000313" key="2">
    <source>
        <dbReference type="EMBL" id="GBQ86023.1"/>
    </source>
</evidence>
<proteinExistence type="predicted"/>
<evidence type="ECO:0000313" key="3">
    <source>
        <dbReference type="Proteomes" id="UP001065047"/>
    </source>
</evidence>
<sequence length="1214" mass="135117">MSLSLPEIKVTPLPPPHWQEDLVLADKEKKFQVPYHPLSQGQRTDAMLPRSIASELYEALSELKRRVGDVDAWMSDRLQWAPEKLYRVLSAEQIDTAALAILAADDAAEAKARGEEPNAGGVIVASMTGFGKGRVLAATCLAAVLRGRNVVFMTLQENLFSDFWRDIRGIESEELFGRPLLINEGATIVDVEDPDTPVLVEPYSKKSVTQCVRDKRLPDGCRLVMLTHSQVNRPGIPRAAFLEAISENAHLALDEAHKAAGESNTRYNIDLARSRAASTTESSATFAADISNLGAYTSVMPWLANIPGTANLPRHIQIALSQASVKEASTAGGIIRHELDMDGIQTKIIRPSDEIIERNERVSDELAPILSRLAIMARQVSSIIASYNLENKELLKSIPDKDRKQHNKFKETWTTSPFGSRLSSFQNQILTALNVDLCASVTLESLRNGQKPIAVIEATMESIMNQLRAGEIVGENDDVLDPDPPTIKAALFRFVDAVSTVLHKYTPDGETERVSEHVDLRKEYDGLQKQSDEVKALVSQIHDMPLYPIDQIREIVEAHKNAEGRNYVVGEVSGRSLRINGGKYEKNLINRNQTVARLNNGGVDAAIFTKAASTGLSAHDKFQKSAQAHMVWVSLIGDIREKRQMEGRVNRRGQRTKPLFSVLDTGLPYNTFVLTNGDRKENKLDANLTGAETSGVSTGMTDPIDLIGEDVAREFLNLNRHIATEMGISLNITVANSDKELYFVNKLFRRLPLVSVSKARSIITAFFAGYEDRLKYSINPNLVRSLEGQWKPVKRFILQPGDGSDDPLKGPDVTATVISKTVTKKPLRSDVVGKIVRESRQRLRKTYDPKPYLETLETRREMILTRAMDGEIHKTLRAALCERHENHVQVMQRRLNQAVRFLQEIVPGCGVMLPDDMGAMQPHIILDIKYPVVNRVNVLRDYHVTALLPGASEPTIVSLDAILRYSGARFLNETDTRSSLLNLCNEAPHGEVEIFRTIIDGNLMNGILDAHHLGLGEAGTWKDIHSRMNMSIIVPRPAEVRIAHTPVRIPSPVVALELLRRQAEIIVAESLDPKCDALKIRRVGNSDSVAVVLPEKEKSLPAYLSPVFRDLLLTPATTEEYQKKYPQKLVSETGFFAGDTRTIDSKDILKLITSLQCDKNLVFYTKPELRGSVVSLTRDWRAKMAIQSAVRHTPEANHASTPEEIYPEFLPEAR</sequence>
<comment type="caution">
    <text evidence="2">The sequence shown here is derived from an EMBL/GenBank/DDBJ whole genome shotgun (WGS) entry which is preliminary data.</text>
</comment>
<reference evidence="2" key="1">
    <citation type="submission" date="2013-04" db="EMBL/GenBank/DDBJ databases">
        <title>The genome sequencing project of 58 acetic acid bacteria.</title>
        <authorList>
            <person name="Okamoto-Kainuma A."/>
            <person name="Ishikawa M."/>
            <person name="Umino S."/>
            <person name="Koizumi Y."/>
            <person name="Shiwa Y."/>
            <person name="Yoshikawa H."/>
            <person name="Matsutani M."/>
            <person name="Matsushita K."/>
        </authorList>
    </citation>
    <scope>NUCLEOTIDE SEQUENCE</scope>
    <source>
        <strain evidence="2">DSM 14337</strain>
    </source>
</reference>
<gene>
    <name evidence="2" type="ORF">AA14337_3221</name>
</gene>
<dbReference type="Proteomes" id="UP001065047">
    <property type="component" value="Unassembled WGS sequence"/>
</dbReference>
<dbReference type="RefSeq" id="WP_061504733.1">
    <property type="nucleotide sequence ID" value="NZ_BAPF01000057.1"/>
</dbReference>
<evidence type="ECO:0000256" key="1">
    <source>
        <dbReference type="SAM" id="MobiDB-lite"/>
    </source>
</evidence>
<name>A0ABQ0Q0A7_9PROT</name>
<organism evidence="2 3">
    <name type="scientific">Acetobacter malorum DSM 14337</name>
    <dbReference type="NCBI Taxonomy" id="1307910"/>
    <lineage>
        <taxon>Bacteria</taxon>
        <taxon>Pseudomonadati</taxon>
        <taxon>Pseudomonadota</taxon>
        <taxon>Alphaproteobacteria</taxon>
        <taxon>Acetobacterales</taxon>
        <taxon>Acetobacteraceae</taxon>
        <taxon>Acetobacter</taxon>
    </lineage>
</organism>
<dbReference type="EMBL" id="BAPF01000057">
    <property type="protein sequence ID" value="GBQ86023.1"/>
    <property type="molecule type" value="Genomic_DNA"/>
</dbReference>
<accession>A0ABQ0Q0A7</accession>
<evidence type="ECO:0008006" key="4">
    <source>
        <dbReference type="Google" id="ProtNLM"/>
    </source>
</evidence>